<dbReference type="SUPFAM" id="SSF109604">
    <property type="entry name" value="HD-domain/PDEase-like"/>
    <property type="match status" value="1"/>
</dbReference>
<keyword evidence="1" id="KW-0472">Membrane</keyword>
<reference evidence="4 5" key="1">
    <citation type="submission" date="2018-03" db="EMBL/GenBank/DDBJ databases">
        <title>Genome sequence of Clostridium thermopalmarium DSM 5974.</title>
        <authorList>
            <person name="Poehlein A."/>
            <person name="Daniel R."/>
        </authorList>
    </citation>
    <scope>NUCLEOTIDE SEQUENCE [LARGE SCALE GENOMIC DNA]</scope>
    <source>
        <strain evidence="4 5">DSM 5974</strain>
    </source>
</reference>
<dbReference type="EC" id="3.1.4.52" evidence="4"/>
<feature type="transmembrane region" description="Helical" evidence="1">
    <location>
        <begin position="181"/>
        <end position="205"/>
    </location>
</feature>
<dbReference type="PROSITE" id="PS51831">
    <property type="entry name" value="HD"/>
    <property type="match status" value="1"/>
</dbReference>
<dbReference type="PROSITE" id="PS51832">
    <property type="entry name" value="HD_GYP"/>
    <property type="match status" value="1"/>
</dbReference>
<organism evidence="4 5">
    <name type="scientific">Clostridium thermopalmarium DSM 5974</name>
    <dbReference type="NCBI Taxonomy" id="1121340"/>
    <lineage>
        <taxon>Bacteria</taxon>
        <taxon>Bacillati</taxon>
        <taxon>Bacillota</taxon>
        <taxon>Clostridia</taxon>
        <taxon>Eubacteriales</taxon>
        <taxon>Clostridiaceae</taxon>
        <taxon>Clostridium</taxon>
    </lineage>
</organism>
<dbReference type="InterPro" id="IPR003607">
    <property type="entry name" value="HD/PDEase_dom"/>
</dbReference>
<dbReference type="Pfam" id="PF13487">
    <property type="entry name" value="HD_5"/>
    <property type="match status" value="1"/>
</dbReference>
<dbReference type="GO" id="GO:0071111">
    <property type="term" value="F:cyclic-guanylate-specific phosphodiesterase activity"/>
    <property type="evidence" value="ECO:0007669"/>
    <property type="project" value="UniProtKB-EC"/>
</dbReference>
<evidence type="ECO:0000259" key="2">
    <source>
        <dbReference type="PROSITE" id="PS51831"/>
    </source>
</evidence>
<dbReference type="OrthoDB" id="9804747at2"/>
<dbReference type="Proteomes" id="UP000239614">
    <property type="component" value="Unassembled WGS sequence"/>
</dbReference>
<dbReference type="NCBIfam" id="TIGR00277">
    <property type="entry name" value="HDIG"/>
    <property type="match status" value="1"/>
</dbReference>
<sequence>MKKLPNLLKKFLIYSFISYLLTSILLIFFISKHIKEDRIYSDEQMTNLILHNIIEPELKVYSYNAKLSPLITDELDNKLESLINDSYLISIKIWNTKLDLIYSSNKNFIEHYNNKNILKQALQSKENYVISNIDKNSPYLNLIESNKIIKFYLPVTSNNETIGVYEVIKSYDDIGVHIKKLTFTISIIILLGLFLLYILLFRIVYNSSMSLAKQNERLTESKRAIEVAFKKLNANYKDTLLTLSSAIDARDPYTAGHSKRVANISLEIGKRLGLNKDILDTLEVAALLHDIGKIGIPDKILHKPSKLNNYEYSKIKEHPTIGVNILKNVKFLEDAVPIILYHHERLDGGGYPLGIKGDKIPLEARIIAVADSYDAMVSDRPYRKGLHKDTAIGELIRFKNMQFDSVVVDAFLKTLEQTKEELA</sequence>
<dbReference type="PANTHER" id="PTHR43155:SF2">
    <property type="entry name" value="CYCLIC DI-GMP PHOSPHODIESTERASE PA4108"/>
    <property type="match status" value="1"/>
</dbReference>
<feature type="domain" description="HD-GYP" evidence="3">
    <location>
        <begin position="232"/>
        <end position="423"/>
    </location>
</feature>
<feature type="transmembrane region" description="Helical" evidence="1">
    <location>
        <begin position="12"/>
        <end position="30"/>
    </location>
</feature>
<dbReference type="InterPro" id="IPR037522">
    <property type="entry name" value="HD_GYP_dom"/>
</dbReference>
<feature type="domain" description="HD" evidence="2">
    <location>
        <begin position="254"/>
        <end position="376"/>
    </location>
</feature>
<evidence type="ECO:0000259" key="3">
    <source>
        <dbReference type="PROSITE" id="PS51832"/>
    </source>
</evidence>
<name>A0A2T0AZI7_9CLOT</name>
<dbReference type="PANTHER" id="PTHR43155">
    <property type="entry name" value="CYCLIC DI-GMP PHOSPHODIESTERASE PA4108-RELATED"/>
    <property type="match status" value="1"/>
</dbReference>
<evidence type="ECO:0000256" key="1">
    <source>
        <dbReference type="SAM" id="Phobius"/>
    </source>
</evidence>
<evidence type="ECO:0000313" key="4">
    <source>
        <dbReference type="EMBL" id="PRR76624.1"/>
    </source>
</evidence>
<keyword evidence="1" id="KW-1133">Transmembrane helix</keyword>
<dbReference type="Gene3D" id="1.10.3210.10">
    <property type="entry name" value="Hypothetical protein af1432"/>
    <property type="match status" value="1"/>
</dbReference>
<keyword evidence="5" id="KW-1185">Reference proteome</keyword>
<protein>
    <submittedName>
        <fullName evidence="4">Cyclic di-GMP phosphodiesterase response regulator RpfG</fullName>
        <ecNumber evidence="4">3.1.4.52</ecNumber>
    </submittedName>
</protein>
<comment type="caution">
    <text evidence="4">The sequence shown here is derived from an EMBL/GenBank/DDBJ whole genome shotgun (WGS) entry which is preliminary data.</text>
</comment>
<evidence type="ECO:0000313" key="5">
    <source>
        <dbReference type="Proteomes" id="UP000239614"/>
    </source>
</evidence>
<proteinExistence type="predicted"/>
<accession>A0A2T0AZI7</accession>
<dbReference type="RefSeq" id="WP_106023958.1">
    <property type="nucleotide sequence ID" value="NZ_PVXN01000005.1"/>
</dbReference>
<dbReference type="AlphaFoldDB" id="A0A2T0AZI7"/>
<dbReference type="EMBL" id="PVXN01000005">
    <property type="protein sequence ID" value="PRR76624.1"/>
    <property type="molecule type" value="Genomic_DNA"/>
</dbReference>
<dbReference type="SMART" id="SM00471">
    <property type="entry name" value="HDc"/>
    <property type="match status" value="1"/>
</dbReference>
<keyword evidence="4" id="KW-0378">Hydrolase</keyword>
<gene>
    <name evidence="4" type="primary">rpfG_2</name>
    <name evidence="4" type="ORF">CPAL_02950</name>
</gene>
<dbReference type="CDD" id="cd00077">
    <property type="entry name" value="HDc"/>
    <property type="match status" value="1"/>
</dbReference>
<dbReference type="InterPro" id="IPR006675">
    <property type="entry name" value="HDIG_dom"/>
</dbReference>
<keyword evidence="1" id="KW-0812">Transmembrane</keyword>
<dbReference type="InterPro" id="IPR006674">
    <property type="entry name" value="HD_domain"/>
</dbReference>